<accession>A0A1X2G9I9</accession>
<keyword evidence="4 6" id="KW-1133">Transmembrane helix</keyword>
<feature type="transmembrane region" description="Helical" evidence="6">
    <location>
        <begin position="134"/>
        <end position="155"/>
    </location>
</feature>
<feature type="transmembrane region" description="Helical" evidence="6">
    <location>
        <begin position="12"/>
        <end position="30"/>
    </location>
</feature>
<keyword evidence="9" id="KW-1185">Reference proteome</keyword>
<evidence type="ECO:0000256" key="5">
    <source>
        <dbReference type="ARBA" id="ARBA00023136"/>
    </source>
</evidence>
<gene>
    <name evidence="8" type="ORF">DM01DRAFT_1409796</name>
</gene>
<dbReference type="EMBL" id="MCGT01000029">
    <property type="protein sequence ID" value="ORX48502.1"/>
    <property type="molecule type" value="Genomic_DNA"/>
</dbReference>
<sequence>MNKADILDVLLWKQPMHSGLVFSSLLLLILIGKTYSFVSLISSMLALATGINLVYVTFTKRLAGPTAAHPYQAIFDSMHTETKTEKPHPLVTRACDVAQDILLELKSVVLVENSQKTLSWFFISYITWRMSSVFSSHTLLLVGLFSTFTLPLAYYMNQDVLEAKRHQILKCADQQWARVKERAVETLHAQQRRSATSQLQ</sequence>
<dbReference type="PROSITE" id="PS50845">
    <property type="entry name" value="RETICULON"/>
    <property type="match status" value="1"/>
</dbReference>
<dbReference type="Proteomes" id="UP000242146">
    <property type="component" value="Unassembled WGS sequence"/>
</dbReference>
<keyword evidence="2 6" id="KW-0812">Transmembrane</keyword>
<evidence type="ECO:0000313" key="9">
    <source>
        <dbReference type="Proteomes" id="UP000242146"/>
    </source>
</evidence>
<comment type="subcellular location">
    <subcellularLocation>
        <location evidence="1 6">Endoplasmic reticulum membrane</location>
        <topology evidence="1 6">Multi-pass membrane protein</topology>
    </subcellularLocation>
</comment>
<evidence type="ECO:0000313" key="8">
    <source>
        <dbReference type="EMBL" id="ORX48502.1"/>
    </source>
</evidence>
<name>A0A1X2G9I9_9FUNG</name>
<evidence type="ECO:0000256" key="6">
    <source>
        <dbReference type="RuleBase" id="RU363132"/>
    </source>
</evidence>
<keyword evidence="5 6" id="KW-0472">Membrane</keyword>
<organism evidence="8 9">
    <name type="scientific">Hesseltinella vesiculosa</name>
    <dbReference type="NCBI Taxonomy" id="101127"/>
    <lineage>
        <taxon>Eukaryota</taxon>
        <taxon>Fungi</taxon>
        <taxon>Fungi incertae sedis</taxon>
        <taxon>Mucoromycota</taxon>
        <taxon>Mucoromycotina</taxon>
        <taxon>Mucoromycetes</taxon>
        <taxon>Mucorales</taxon>
        <taxon>Cunninghamellaceae</taxon>
        <taxon>Hesseltinella</taxon>
    </lineage>
</organism>
<dbReference type="GO" id="GO:0005789">
    <property type="term" value="C:endoplasmic reticulum membrane"/>
    <property type="evidence" value="ECO:0007669"/>
    <property type="project" value="UniProtKB-SubCell"/>
</dbReference>
<dbReference type="STRING" id="101127.A0A1X2G9I9"/>
<evidence type="ECO:0000256" key="4">
    <source>
        <dbReference type="ARBA" id="ARBA00022989"/>
    </source>
</evidence>
<protein>
    <recommendedName>
        <fullName evidence="6">Reticulon-like protein</fullName>
    </recommendedName>
</protein>
<proteinExistence type="predicted"/>
<comment type="caution">
    <text evidence="8">The sequence shown here is derived from an EMBL/GenBank/DDBJ whole genome shotgun (WGS) entry which is preliminary data.</text>
</comment>
<dbReference type="OrthoDB" id="567788at2759"/>
<dbReference type="InterPro" id="IPR003388">
    <property type="entry name" value="Reticulon"/>
</dbReference>
<keyword evidence="3 6" id="KW-0256">Endoplasmic reticulum</keyword>
<dbReference type="Pfam" id="PF02453">
    <property type="entry name" value="Reticulon"/>
    <property type="match status" value="1"/>
</dbReference>
<evidence type="ECO:0000256" key="3">
    <source>
        <dbReference type="ARBA" id="ARBA00022824"/>
    </source>
</evidence>
<evidence type="ECO:0000256" key="1">
    <source>
        <dbReference type="ARBA" id="ARBA00004477"/>
    </source>
</evidence>
<dbReference type="AlphaFoldDB" id="A0A1X2G9I9"/>
<evidence type="ECO:0000256" key="2">
    <source>
        <dbReference type="ARBA" id="ARBA00022692"/>
    </source>
</evidence>
<evidence type="ECO:0000259" key="7">
    <source>
        <dbReference type="PROSITE" id="PS50845"/>
    </source>
</evidence>
<feature type="transmembrane region" description="Helical" evidence="6">
    <location>
        <begin position="37"/>
        <end position="58"/>
    </location>
</feature>
<reference evidence="8 9" key="1">
    <citation type="submission" date="2016-07" db="EMBL/GenBank/DDBJ databases">
        <title>Pervasive Adenine N6-methylation of Active Genes in Fungi.</title>
        <authorList>
            <consortium name="DOE Joint Genome Institute"/>
            <person name="Mondo S.J."/>
            <person name="Dannebaum R.O."/>
            <person name="Kuo R.C."/>
            <person name="Labutti K."/>
            <person name="Haridas S."/>
            <person name="Kuo A."/>
            <person name="Salamov A."/>
            <person name="Ahrendt S.R."/>
            <person name="Lipzen A."/>
            <person name="Sullivan W."/>
            <person name="Andreopoulos W.B."/>
            <person name="Clum A."/>
            <person name="Lindquist E."/>
            <person name="Daum C."/>
            <person name="Ramamoorthy G.K."/>
            <person name="Gryganskyi A."/>
            <person name="Culley D."/>
            <person name="Magnuson J.K."/>
            <person name="James T.Y."/>
            <person name="O'Malley M.A."/>
            <person name="Stajich J.E."/>
            <person name="Spatafora J.W."/>
            <person name="Visel A."/>
            <person name="Grigoriev I.V."/>
        </authorList>
    </citation>
    <scope>NUCLEOTIDE SEQUENCE [LARGE SCALE GENOMIC DNA]</scope>
    <source>
        <strain evidence="8 9">NRRL 3301</strain>
    </source>
</reference>
<feature type="domain" description="Reticulon" evidence="7">
    <location>
        <begin position="6"/>
        <end position="195"/>
    </location>
</feature>